<protein>
    <recommendedName>
        <fullName evidence="3">DNA-binding protein (MmcQ/YjbR family)</fullName>
    </recommendedName>
</protein>
<dbReference type="EMBL" id="BMCH01000001">
    <property type="protein sequence ID" value="GGC23809.1"/>
    <property type="molecule type" value="Genomic_DNA"/>
</dbReference>
<organism evidence="1 2">
    <name type="scientific">Asaia siamensis</name>
    <dbReference type="NCBI Taxonomy" id="110479"/>
    <lineage>
        <taxon>Bacteria</taxon>
        <taxon>Pseudomonadati</taxon>
        <taxon>Pseudomonadota</taxon>
        <taxon>Alphaproteobacteria</taxon>
        <taxon>Acetobacterales</taxon>
        <taxon>Acetobacteraceae</taxon>
        <taxon>Asaia</taxon>
    </lineage>
</organism>
<keyword evidence="2" id="KW-1185">Reference proteome</keyword>
<gene>
    <name evidence="1" type="ORF">GCM10007207_06340</name>
</gene>
<reference evidence="2" key="1">
    <citation type="journal article" date="2019" name="Int. J. Syst. Evol. Microbiol.">
        <title>The Global Catalogue of Microorganisms (GCM) 10K type strain sequencing project: providing services to taxonomists for standard genome sequencing and annotation.</title>
        <authorList>
            <consortium name="The Broad Institute Genomics Platform"/>
            <consortium name="The Broad Institute Genome Sequencing Center for Infectious Disease"/>
            <person name="Wu L."/>
            <person name="Ma J."/>
        </authorList>
    </citation>
    <scope>NUCLEOTIDE SEQUENCE [LARGE SCALE GENOMIC DNA]</scope>
    <source>
        <strain evidence="2">CCM 7132</strain>
    </source>
</reference>
<evidence type="ECO:0000313" key="2">
    <source>
        <dbReference type="Proteomes" id="UP000637769"/>
    </source>
</evidence>
<comment type="caution">
    <text evidence="1">The sequence shown here is derived from an EMBL/GenBank/DDBJ whole genome shotgun (WGS) entry which is preliminary data.</text>
</comment>
<accession>A0ABQ1LFK3</accession>
<dbReference type="InterPro" id="IPR038056">
    <property type="entry name" value="YjbR-like_sf"/>
</dbReference>
<evidence type="ECO:0000313" key="1">
    <source>
        <dbReference type="EMBL" id="GGC23809.1"/>
    </source>
</evidence>
<dbReference type="InterPro" id="IPR058532">
    <property type="entry name" value="YjbR/MT2646/Rv2570-like"/>
</dbReference>
<evidence type="ECO:0008006" key="3">
    <source>
        <dbReference type="Google" id="ProtNLM"/>
    </source>
</evidence>
<dbReference type="InterPro" id="IPR007351">
    <property type="entry name" value="YjbR"/>
</dbReference>
<dbReference type="Pfam" id="PF04237">
    <property type="entry name" value="YjbR"/>
    <property type="match status" value="1"/>
</dbReference>
<proteinExistence type="predicted"/>
<name>A0ABQ1LFK3_9PROT</name>
<dbReference type="PANTHER" id="PTHR35145:SF1">
    <property type="entry name" value="CYTOPLASMIC PROTEIN"/>
    <property type="match status" value="1"/>
</dbReference>
<sequence>MIKRSEIQDYVQRRYGIGPDYTFAQYPDYAVFRHPGDEKWFCLLMTVAKDRLGLEGEGECDLIDVKSPPMKVDDLRTQPGYRPAYHMNKTHWLSVLLDGRVKRETLFDLIDHSFELTR</sequence>
<dbReference type="RefSeq" id="WP_188425285.1">
    <property type="nucleotide sequence ID" value="NZ_BMCH01000001.1"/>
</dbReference>
<dbReference type="Gene3D" id="3.90.1150.30">
    <property type="match status" value="1"/>
</dbReference>
<dbReference type="Proteomes" id="UP000637769">
    <property type="component" value="Unassembled WGS sequence"/>
</dbReference>
<dbReference type="SUPFAM" id="SSF142906">
    <property type="entry name" value="YjbR-like"/>
    <property type="match status" value="1"/>
</dbReference>
<dbReference type="PANTHER" id="PTHR35145">
    <property type="entry name" value="CYTOPLASMIC PROTEIN-RELATED"/>
    <property type="match status" value="1"/>
</dbReference>